<dbReference type="OrthoDB" id="9815292at2"/>
<feature type="compositionally biased region" description="Gly residues" evidence="1">
    <location>
        <begin position="24"/>
        <end position="45"/>
    </location>
</feature>
<protein>
    <submittedName>
        <fullName evidence="2">Uncharacterized protein</fullName>
    </submittedName>
</protein>
<keyword evidence="3" id="KW-1185">Reference proteome</keyword>
<organism evidence="2 3">
    <name type="scientific">Albimonas donghaensis</name>
    <dbReference type="NCBI Taxonomy" id="356660"/>
    <lineage>
        <taxon>Bacteria</taxon>
        <taxon>Pseudomonadati</taxon>
        <taxon>Pseudomonadota</taxon>
        <taxon>Alphaproteobacteria</taxon>
        <taxon>Rhodobacterales</taxon>
        <taxon>Paracoccaceae</taxon>
        <taxon>Albimonas</taxon>
    </lineage>
</organism>
<sequence>MSGARRPTPLEPGQTGTRRLRGPGSAGVGGSGGVGGRSGPGGPGAEAGAEAPKTSPSRGASGVLRPSPLQPGQRSAAARAAFSPPPRTPRAPASSGHNQGPPLTGGFALFAWRKAKAEAWKPPHPEVLRRRVKYAAECGLTYREYTLEIMERGRWLTPEKDAERIARIIAERG</sequence>
<reference evidence="2 3" key="1">
    <citation type="submission" date="2016-10" db="EMBL/GenBank/DDBJ databases">
        <authorList>
            <person name="de Groot N.N."/>
        </authorList>
    </citation>
    <scope>NUCLEOTIDE SEQUENCE [LARGE SCALE GENOMIC DNA]</scope>
    <source>
        <strain evidence="2 3">DSM 17890</strain>
    </source>
</reference>
<dbReference type="RefSeq" id="WP_092679539.1">
    <property type="nucleotide sequence ID" value="NZ_FNMZ01000001.1"/>
</dbReference>
<evidence type="ECO:0000256" key="1">
    <source>
        <dbReference type="SAM" id="MobiDB-lite"/>
    </source>
</evidence>
<feature type="region of interest" description="Disordered" evidence="1">
    <location>
        <begin position="1"/>
        <end position="106"/>
    </location>
</feature>
<evidence type="ECO:0000313" key="3">
    <source>
        <dbReference type="Proteomes" id="UP000199118"/>
    </source>
</evidence>
<dbReference type="AlphaFoldDB" id="A0A1H2RZB7"/>
<dbReference type="STRING" id="356660.SAMN05444336_101497"/>
<dbReference type="EMBL" id="FNMZ01000001">
    <property type="protein sequence ID" value="SDW24510.1"/>
    <property type="molecule type" value="Genomic_DNA"/>
</dbReference>
<name>A0A1H2RZB7_9RHOB</name>
<dbReference type="Proteomes" id="UP000199118">
    <property type="component" value="Unassembled WGS sequence"/>
</dbReference>
<proteinExistence type="predicted"/>
<gene>
    <name evidence="2" type="ORF">SAMN05444336_101497</name>
</gene>
<accession>A0A1H2RZB7</accession>
<evidence type="ECO:0000313" key="2">
    <source>
        <dbReference type="EMBL" id="SDW24510.1"/>
    </source>
</evidence>